<keyword evidence="2" id="KW-1185">Reference proteome</keyword>
<accession>A0A1G4ASC6</accession>
<dbReference type="AlphaFoldDB" id="A0A1G4ASC6"/>
<dbReference type="RefSeq" id="XP_022469238.1">
    <property type="nucleotide sequence ID" value="XM_022624267.1"/>
</dbReference>
<dbReference type="GeneID" id="34565777"/>
<evidence type="ECO:0000313" key="1">
    <source>
        <dbReference type="EMBL" id="OHE92067.1"/>
    </source>
</evidence>
<protein>
    <submittedName>
        <fullName evidence="1">Uncharacterized protein</fullName>
    </submittedName>
</protein>
<dbReference type="Proteomes" id="UP000176998">
    <property type="component" value="Unassembled WGS sequence"/>
</dbReference>
<proteinExistence type="predicted"/>
<gene>
    <name evidence="1" type="ORF">CORC01_12648</name>
</gene>
<evidence type="ECO:0000313" key="2">
    <source>
        <dbReference type="Proteomes" id="UP000176998"/>
    </source>
</evidence>
<reference evidence="1 2" key="1">
    <citation type="submission" date="2016-09" db="EMBL/GenBank/DDBJ databases">
        <authorList>
            <person name="Capua I."/>
            <person name="De Benedictis P."/>
            <person name="Joannis T."/>
            <person name="Lombin L.H."/>
            <person name="Cattoli G."/>
        </authorList>
    </citation>
    <scope>NUCLEOTIDE SEQUENCE [LARGE SCALE GENOMIC DNA]</scope>
    <source>
        <strain evidence="1 2">IMI 309357</strain>
    </source>
</reference>
<sequence length="167" mass="18537">MSMVACHWTSAGPSDTRRADADASRLHSATCKEKRAWCSDKKTHAIRPWPHRPPTLARCNVMNGCFSLQKPIILPCLSFHGGLLSAPSRDHYGYQSDHKTWIANFAGLPLRCDGKGTPSASRAHSYSWMDGIEIPKENPSISISSVSKADYHSIHTNRRLNDEPQLA</sequence>
<name>A0A1G4ASC6_9PEZI</name>
<comment type="caution">
    <text evidence="1">The sequence shown here is derived from an EMBL/GenBank/DDBJ whole genome shotgun (WGS) entry which is preliminary data.</text>
</comment>
<organism evidence="1 2">
    <name type="scientific">Colletotrichum orchidophilum</name>
    <dbReference type="NCBI Taxonomy" id="1209926"/>
    <lineage>
        <taxon>Eukaryota</taxon>
        <taxon>Fungi</taxon>
        <taxon>Dikarya</taxon>
        <taxon>Ascomycota</taxon>
        <taxon>Pezizomycotina</taxon>
        <taxon>Sordariomycetes</taxon>
        <taxon>Hypocreomycetidae</taxon>
        <taxon>Glomerellales</taxon>
        <taxon>Glomerellaceae</taxon>
        <taxon>Colletotrichum</taxon>
    </lineage>
</organism>
<dbReference type="EMBL" id="MJBS01000160">
    <property type="protein sequence ID" value="OHE92067.1"/>
    <property type="molecule type" value="Genomic_DNA"/>
</dbReference>